<dbReference type="Proteomes" id="UP000030655">
    <property type="component" value="Unassembled WGS sequence"/>
</dbReference>
<dbReference type="SMART" id="SM01075">
    <property type="entry name" value="CDT1"/>
    <property type="match status" value="1"/>
</dbReference>
<accession>A0A059F409</accession>
<gene>
    <name evidence="2" type="ORF">H312_00741</name>
</gene>
<dbReference type="STRING" id="1288291.A0A059F409"/>
<reference evidence="3" key="1">
    <citation type="submission" date="2013-02" db="EMBL/GenBank/DDBJ databases">
        <authorList>
            <consortium name="The Broad Institute Genome Sequencing Platform"/>
            <person name="Cuomo C."/>
            <person name="Becnel J."/>
            <person name="Sanscrainte N."/>
            <person name="Walker B."/>
            <person name="Young S.K."/>
            <person name="Zeng Q."/>
            <person name="Gargeya S."/>
            <person name="Fitzgerald M."/>
            <person name="Haas B."/>
            <person name="Abouelleil A."/>
            <person name="Alvarado L."/>
            <person name="Arachchi H.M."/>
            <person name="Berlin A.M."/>
            <person name="Chapman S.B."/>
            <person name="Dewar J."/>
            <person name="Goldberg J."/>
            <person name="Griggs A."/>
            <person name="Gujja S."/>
            <person name="Hansen M."/>
            <person name="Howarth C."/>
            <person name="Imamovic A."/>
            <person name="Larimer J."/>
            <person name="McCowan C."/>
            <person name="Murphy C."/>
            <person name="Neiman D."/>
            <person name="Pearson M."/>
            <person name="Priest M."/>
            <person name="Roberts A."/>
            <person name="Saif S."/>
            <person name="Shea T."/>
            <person name="Sisk P."/>
            <person name="Sykes S."/>
            <person name="Wortman J."/>
            <person name="Nusbaum C."/>
            <person name="Birren B."/>
        </authorList>
    </citation>
    <scope>NUCLEOTIDE SEQUENCE [LARGE SCALE GENOMIC DNA]</scope>
    <source>
        <strain evidence="3">PRA339</strain>
    </source>
</reference>
<dbReference type="InterPro" id="IPR014939">
    <property type="entry name" value="CDT1_Gemini-bd-like"/>
</dbReference>
<dbReference type="HOGENOM" id="CLU_953078_0_0_1"/>
<dbReference type="EMBL" id="KK365136">
    <property type="protein sequence ID" value="KCZ81842.1"/>
    <property type="molecule type" value="Genomic_DNA"/>
</dbReference>
<keyword evidence="3" id="KW-1185">Reference proteome</keyword>
<dbReference type="Pfam" id="PF08839">
    <property type="entry name" value="CDT1"/>
    <property type="match status" value="1"/>
</dbReference>
<sequence>MFNYNFKNKEKNESLNKSDEIKFSIDDNEYKRSIELKEIKNTSGDDRIKLLSSVLNQSIVEVNDLSFTHNYRLPSNLQKLSKLFIAIKSICKFNENKELVTIFHNSKTCIENIVNQQVSIEDIERLNYVYPEAFEFTKVKINYENREIDSFTIKLKENNVRELENRLKIIGDLQRKTLFEDAIDNLNKPLTKKRLILNEKGTSILERIKLKEKMRKEAFIKNNSFNYEELKEKIKQIYYIENKKSIEKKKIIQMLDLFNADKKLDHICKLFSDEFELKTINKIDYIICKLIK</sequence>
<feature type="domain" description="CDT1 Geminin-binding" evidence="1">
    <location>
        <begin position="73"/>
        <end position="236"/>
    </location>
</feature>
<dbReference type="InterPro" id="IPR036390">
    <property type="entry name" value="WH_DNA-bd_sf"/>
</dbReference>
<protein>
    <recommendedName>
        <fullName evidence="1">CDT1 Geminin-binding domain-containing protein</fullName>
    </recommendedName>
</protein>
<dbReference type="SUPFAM" id="SSF46785">
    <property type="entry name" value="Winged helix' DNA-binding domain"/>
    <property type="match status" value="1"/>
</dbReference>
<proteinExistence type="predicted"/>
<dbReference type="VEuPathDB" id="MicrosporidiaDB:H312_00741"/>
<evidence type="ECO:0000313" key="3">
    <source>
        <dbReference type="Proteomes" id="UP000030655"/>
    </source>
</evidence>
<organism evidence="2 3">
    <name type="scientific">Anncaliia algerae PRA339</name>
    <dbReference type="NCBI Taxonomy" id="1288291"/>
    <lineage>
        <taxon>Eukaryota</taxon>
        <taxon>Fungi</taxon>
        <taxon>Fungi incertae sedis</taxon>
        <taxon>Microsporidia</taxon>
        <taxon>Tubulinosematoidea</taxon>
        <taxon>Tubulinosematidae</taxon>
        <taxon>Anncaliia</taxon>
    </lineage>
</organism>
<dbReference type="OrthoDB" id="2192570at2759"/>
<reference evidence="2 3" key="2">
    <citation type="submission" date="2014-03" db="EMBL/GenBank/DDBJ databases">
        <title>The Genome Sequence of Anncaliia algerae insect isolate PRA339.</title>
        <authorList>
            <consortium name="The Broad Institute Genome Sequencing Platform"/>
            <consortium name="The Broad Institute Genome Sequencing Center for Infectious Disease"/>
            <person name="Cuomo C."/>
            <person name="Becnel J."/>
            <person name="Sanscrainte N."/>
            <person name="Walker B."/>
            <person name="Young S.K."/>
            <person name="Zeng Q."/>
            <person name="Gargeya S."/>
            <person name="Fitzgerald M."/>
            <person name="Haas B."/>
            <person name="Abouelleil A."/>
            <person name="Alvarado L."/>
            <person name="Arachchi H.M."/>
            <person name="Berlin A.M."/>
            <person name="Chapman S.B."/>
            <person name="Dewar J."/>
            <person name="Goldberg J."/>
            <person name="Griggs A."/>
            <person name="Gujja S."/>
            <person name="Hansen M."/>
            <person name="Howarth C."/>
            <person name="Imamovic A."/>
            <person name="Larimer J."/>
            <person name="McCowan C."/>
            <person name="Murphy C."/>
            <person name="Neiman D."/>
            <person name="Pearson M."/>
            <person name="Priest M."/>
            <person name="Roberts A."/>
            <person name="Saif S."/>
            <person name="Shea T."/>
            <person name="Sisk P."/>
            <person name="Sykes S."/>
            <person name="Wortman J."/>
            <person name="Nusbaum C."/>
            <person name="Birren B."/>
        </authorList>
    </citation>
    <scope>NUCLEOTIDE SEQUENCE [LARGE SCALE GENOMIC DNA]</scope>
    <source>
        <strain evidence="2 3">PRA339</strain>
    </source>
</reference>
<dbReference type="AlphaFoldDB" id="A0A059F409"/>
<name>A0A059F409_9MICR</name>
<evidence type="ECO:0000313" key="2">
    <source>
        <dbReference type="EMBL" id="KCZ81842.1"/>
    </source>
</evidence>
<evidence type="ECO:0000259" key="1">
    <source>
        <dbReference type="SMART" id="SM01075"/>
    </source>
</evidence>